<evidence type="ECO:0000256" key="1">
    <source>
        <dbReference type="ARBA" id="ARBA00004651"/>
    </source>
</evidence>
<gene>
    <name evidence="10" type="ORF">JCM17207_20400</name>
</gene>
<protein>
    <submittedName>
        <fullName evidence="10">Iron ABC transporter permease</fullName>
    </submittedName>
</protein>
<dbReference type="Pfam" id="PF01032">
    <property type="entry name" value="FecCD"/>
    <property type="match status" value="1"/>
</dbReference>
<organism evidence="10 11">
    <name type="scientific">Faecalibacterium gallinarum</name>
    <dbReference type="NCBI Taxonomy" id="2903556"/>
    <lineage>
        <taxon>Bacteria</taxon>
        <taxon>Bacillati</taxon>
        <taxon>Bacillota</taxon>
        <taxon>Clostridia</taxon>
        <taxon>Eubacteriales</taxon>
        <taxon>Oscillospiraceae</taxon>
        <taxon>Faecalibacterium</taxon>
    </lineage>
</organism>
<feature type="transmembrane region" description="Helical" evidence="9">
    <location>
        <begin position="326"/>
        <end position="346"/>
    </location>
</feature>
<feature type="transmembrane region" description="Helical" evidence="9">
    <location>
        <begin position="284"/>
        <end position="306"/>
    </location>
</feature>
<feature type="transmembrane region" description="Helical" evidence="9">
    <location>
        <begin position="136"/>
        <end position="159"/>
    </location>
</feature>
<comment type="subcellular location">
    <subcellularLocation>
        <location evidence="1">Cell membrane</location>
        <topology evidence="1">Multi-pass membrane protein</topology>
    </subcellularLocation>
</comment>
<evidence type="ECO:0000256" key="2">
    <source>
        <dbReference type="ARBA" id="ARBA00007935"/>
    </source>
</evidence>
<sequence length="382" mass="40309">MRCSADSNTKGVSAMKPNRPAPRLSDPGRFALVMFFLAGLLLVGLVLNVNIGSVSIAPGQVFRLLWDAIRYSAANLVTRGGYAGALEAVVKATTESQILFSIRLPRLLLAAVLGGALSVSGYLLQVFFRNPIAGPFVLGISSGAKMVVGITLIFLTPYLGTLSPWVLILAAFAGSLVITLFVLLFSQTVRSMSMLLVIGIMVGYLCGAVTDFSITFASEYDVVNLTNWSMGSFSGANWAYVRTALLLCLPGVAAAGLLSKPIGAYALGEGYAQSMGVRIKPFRVALILLSSLLSACVTALAGPISFVGIAVPHITRSLLKSAKPAFVIPASFLCGAVFCVFCDLLARTVFTPTELSIGTVTSAFGAPVVIYMMVQRRRTQEG</sequence>
<evidence type="ECO:0000256" key="7">
    <source>
        <dbReference type="ARBA" id="ARBA00023136"/>
    </source>
</evidence>
<dbReference type="SUPFAM" id="SSF81345">
    <property type="entry name" value="ABC transporter involved in vitamin B12 uptake, BtuC"/>
    <property type="match status" value="1"/>
</dbReference>
<keyword evidence="11" id="KW-1185">Reference proteome</keyword>
<feature type="compositionally biased region" description="Polar residues" evidence="8">
    <location>
        <begin position="1"/>
        <end position="11"/>
    </location>
</feature>
<dbReference type="GO" id="GO:0022857">
    <property type="term" value="F:transmembrane transporter activity"/>
    <property type="evidence" value="ECO:0007669"/>
    <property type="project" value="InterPro"/>
</dbReference>
<evidence type="ECO:0000256" key="4">
    <source>
        <dbReference type="ARBA" id="ARBA00022475"/>
    </source>
</evidence>
<evidence type="ECO:0000256" key="8">
    <source>
        <dbReference type="SAM" id="MobiDB-lite"/>
    </source>
</evidence>
<evidence type="ECO:0000256" key="6">
    <source>
        <dbReference type="ARBA" id="ARBA00022989"/>
    </source>
</evidence>
<keyword evidence="3" id="KW-0813">Transport</keyword>
<dbReference type="PANTHER" id="PTHR30472">
    <property type="entry name" value="FERRIC ENTEROBACTIN TRANSPORT SYSTEM PERMEASE PROTEIN"/>
    <property type="match status" value="1"/>
</dbReference>
<feature type="transmembrane region" description="Helical" evidence="9">
    <location>
        <begin position="30"/>
        <end position="51"/>
    </location>
</feature>
<proteinExistence type="inferred from homology"/>
<evidence type="ECO:0000256" key="3">
    <source>
        <dbReference type="ARBA" id="ARBA00022448"/>
    </source>
</evidence>
<dbReference type="GO" id="GO:0033214">
    <property type="term" value="P:siderophore-iron import into cell"/>
    <property type="evidence" value="ECO:0007669"/>
    <property type="project" value="TreeGrafter"/>
</dbReference>
<dbReference type="GO" id="GO:0005886">
    <property type="term" value="C:plasma membrane"/>
    <property type="evidence" value="ECO:0007669"/>
    <property type="project" value="UniProtKB-SubCell"/>
</dbReference>
<name>A0AA37N263_9FIRM</name>
<dbReference type="InterPro" id="IPR037294">
    <property type="entry name" value="ABC_BtuC-like"/>
</dbReference>
<keyword evidence="6 9" id="KW-1133">Transmembrane helix</keyword>
<feature type="region of interest" description="Disordered" evidence="8">
    <location>
        <begin position="1"/>
        <end position="20"/>
    </location>
</feature>
<feature type="transmembrane region" description="Helical" evidence="9">
    <location>
        <begin position="238"/>
        <end position="258"/>
    </location>
</feature>
<dbReference type="Proteomes" id="UP001055185">
    <property type="component" value="Unassembled WGS sequence"/>
</dbReference>
<feature type="transmembrane region" description="Helical" evidence="9">
    <location>
        <begin position="165"/>
        <end position="185"/>
    </location>
</feature>
<accession>A0AA37N263</accession>
<dbReference type="CDD" id="cd06550">
    <property type="entry name" value="TM_ABC_iron-siderophores_like"/>
    <property type="match status" value="1"/>
</dbReference>
<dbReference type="EMBL" id="BQKV01000098">
    <property type="protein sequence ID" value="GJN65415.1"/>
    <property type="molecule type" value="Genomic_DNA"/>
</dbReference>
<feature type="transmembrane region" description="Helical" evidence="9">
    <location>
        <begin position="107"/>
        <end position="124"/>
    </location>
</feature>
<comment type="caution">
    <text evidence="10">The sequence shown here is derived from an EMBL/GenBank/DDBJ whole genome shotgun (WGS) entry which is preliminary data.</text>
</comment>
<evidence type="ECO:0000256" key="5">
    <source>
        <dbReference type="ARBA" id="ARBA00022692"/>
    </source>
</evidence>
<feature type="transmembrane region" description="Helical" evidence="9">
    <location>
        <begin position="194"/>
        <end position="218"/>
    </location>
</feature>
<keyword evidence="5 9" id="KW-0812">Transmembrane</keyword>
<dbReference type="AlphaFoldDB" id="A0AA37N263"/>
<reference evidence="10" key="1">
    <citation type="journal article" date="2022" name="Int. J. Syst. Evol. Microbiol.">
        <title>Genome-based, phenotypic and chemotaxonomic classification of Faecalibacterium strains: proposal of three novel species Faecalibacterium duncaniae sp. nov., Faecalibacterium hattorii sp. nov. and Faecalibacterium gallinarum sp. nov. .</title>
        <authorList>
            <person name="Sakamoto M."/>
            <person name="Sakurai N."/>
            <person name="Tanno H."/>
            <person name="Iino T."/>
            <person name="Ohkuma M."/>
            <person name="Endo A."/>
        </authorList>
    </citation>
    <scope>NUCLEOTIDE SEQUENCE</scope>
    <source>
        <strain evidence="10">JCM 17207</strain>
    </source>
</reference>
<evidence type="ECO:0000313" key="10">
    <source>
        <dbReference type="EMBL" id="GJN65415.1"/>
    </source>
</evidence>
<dbReference type="PANTHER" id="PTHR30472:SF25">
    <property type="entry name" value="ABC TRANSPORTER PERMEASE PROTEIN MJ0876-RELATED"/>
    <property type="match status" value="1"/>
</dbReference>
<dbReference type="Gene3D" id="1.10.3470.10">
    <property type="entry name" value="ABC transporter involved in vitamin B12 uptake, BtuC"/>
    <property type="match status" value="1"/>
</dbReference>
<comment type="similarity">
    <text evidence="2">Belongs to the binding-protein-dependent transport system permease family. FecCD subfamily.</text>
</comment>
<feature type="transmembrane region" description="Helical" evidence="9">
    <location>
        <begin position="355"/>
        <end position="374"/>
    </location>
</feature>
<dbReference type="InterPro" id="IPR000522">
    <property type="entry name" value="ABC_transptr_permease_BtuC"/>
</dbReference>
<keyword evidence="4" id="KW-1003">Cell membrane</keyword>
<keyword evidence="7 9" id="KW-0472">Membrane</keyword>
<evidence type="ECO:0000256" key="9">
    <source>
        <dbReference type="SAM" id="Phobius"/>
    </source>
</evidence>
<evidence type="ECO:0000313" key="11">
    <source>
        <dbReference type="Proteomes" id="UP001055185"/>
    </source>
</evidence>